<dbReference type="PANTHER" id="PTHR46656:SF3">
    <property type="entry name" value="PUTATIVE-RELATED"/>
    <property type="match status" value="1"/>
</dbReference>
<accession>A0ABT1W8H7</accession>
<dbReference type="Pfam" id="PF20706">
    <property type="entry name" value="GT4-conflict"/>
    <property type="match status" value="1"/>
</dbReference>
<dbReference type="SUPFAM" id="SSF53756">
    <property type="entry name" value="UDP-Glycosyltransferase/glycogen phosphorylase"/>
    <property type="match status" value="1"/>
</dbReference>
<dbReference type="Gene3D" id="3.40.50.2000">
    <property type="entry name" value="Glycogen Phosphorylase B"/>
    <property type="match status" value="1"/>
</dbReference>
<comment type="caution">
    <text evidence="1">The sequence shown here is derived from an EMBL/GenBank/DDBJ whole genome shotgun (WGS) entry which is preliminary data.</text>
</comment>
<dbReference type="RefSeq" id="WP_422863887.1">
    <property type="nucleotide sequence ID" value="NZ_JAMSKV010000005.1"/>
</dbReference>
<organism evidence="1 2">
    <name type="scientific">Endosaccharibacter trunci</name>
    <dbReference type="NCBI Taxonomy" id="2812733"/>
    <lineage>
        <taxon>Bacteria</taxon>
        <taxon>Pseudomonadati</taxon>
        <taxon>Pseudomonadota</taxon>
        <taxon>Alphaproteobacteria</taxon>
        <taxon>Acetobacterales</taxon>
        <taxon>Acetobacteraceae</taxon>
        <taxon>Endosaccharibacter</taxon>
    </lineage>
</organism>
<dbReference type="Gene3D" id="3.90.550.10">
    <property type="entry name" value="Spore Coat Polysaccharide Biosynthesis Protein SpsA, Chain A"/>
    <property type="match status" value="1"/>
</dbReference>
<dbReference type="PANTHER" id="PTHR46656">
    <property type="entry name" value="PUTATIVE-RELATED"/>
    <property type="match status" value="1"/>
</dbReference>
<keyword evidence="1" id="KW-0808">Transferase</keyword>
<dbReference type="Proteomes" id="UP001524587">
    <property type="component" value="Unassembled WGS sequence"/>
</dbReference>
<dbReference type="InterPro" id="IPR029044">
    <property type="entry name" value="Nucleotide-diphossugar_trans"/>
</dbReference>
<dbReference type="EMBL" id="JAMSKV010000005">
    <property type="protein sequence ID" value="MCQ8278416.1"/>
    <property type="molecule type" value="Genomic_DNA"/>
</dbReference>
<evidence type="ECO:0000313" key="2">
    <source>
        <dbReference type="Proteomes" id="UP001524587"/>
    </source>
</evidence>
<proteinExistence type="predicted"/>
<keyword evidence="1" id="KW-0328">Glycosyltransferase</keyword>
<dbReference type="EC" id="2.4.-.-" evidence="1"/>
<sequence>MGKKDRPDESAEAQSVRAQDRHLAIFTVCSNNYMPFARVLMESVRRWHPEASLFVCLSDEIVEWDGLYDGPFTVVEARTLSIPQFRRMSFQYDVMEFNTAVKPFMIDRLLEDGFGTVLYLDPDISVYAYLGAVLQPLRDGASLVLTPHLHEPAELDSDPSDITIMRSGIYNLGFLGVSNCAETRFIIRWWMRRLRHHCVNQQVDGLFVDQKFMDLVPGFAPAARILHDRTVNLAYWNLNQSHFGGSPGHWTVDGAPLSFFHFSGFDPKTPDRLSRHSKDFQPPQKSALASLLADYADRLMRAGYGTIPSALYAYGRFASGTVIPDHVRRMFRQTTPDWSDDPFETYEAYLHQAAPCGNRDNARLVMTNFMHYLWSFFNNQRYGLDPERADHLSYLSDWYVNLARTEQGFDHRLIAPVAERLGQRPFTDSSKARDHGAHRADLSVIGYLRTTSGVGAMARSMLTGLRHSSLTVEGVDVSFGVVSDRSDRSNERWLHENATGRVQLFANINADQLPAVLDHMAPRLTEPAYRIGMPAWELEEFPRAWLGAFDGVDEIWAQTGWIQRMLAARIDKPVIRMPVMLTVKPPPPLPRRYFGVPECRFLFFFAFDFLSFIERKNPEAAIAAFRTMMRSAHHAERAGLVIKIMNGHHAPEKHAAFLAAVADDPDIVVIDKVLSRDETLALVVAMDCVLSLHRCEGLGLVVAEAMALGVPVIATDYAATTELLSERTGYPVGFKLIPVKPGEYPFGEGQRWADADIDHAAWLMERVIRDPEDAQRRSAAAKRFIETHHGRDAVLRRQLARLAELGVH</sequence>
<dbReference type="SUPFAM" id="SSF53448">
    <property type="entry name" value="Nucleotide-diphospho-sugar transferases"/>
    <property type="match status" value="1"/>
</dbReference>
<reference evidence="1 2" key="1">
    <citation type="submission" date="2022-06" db="EMBL/GenBank/DDBJ databases">
        <title>Endosaccharibacter gen. nov., sp. nov., endophytic bacteria isolated from sugarcane.</title>
        <authorList>
            <person name="Pitiwittayakul N."/>
            <person name="Yukphan P."/>
            <person name="Charoenyingcharoen P."/>
            <person name="Tanasupawat S."/>
        </authorList>
    </citation>
    <scope>NUCLEOTIDE SEQUENCE [LARGE SCALE GENOMIC DNA]</scope>
    <source>
        <strain evidence="1 2">KSS8</strain>
    </source>
</reference>
<keyword evidence="2" id="KW-1185">Reference proteome</keyword>
<name>A0ABT1W8H7_9PROT</name>
<gene>
    <name evidence="1" type="ORF">NFI95_08115</name>
</gene>
<evidence type="ECO:0000313" key="1">
    <source>
        <dbReference type="EMBL" id="MCQ8278416.1"/>
    </source>
</evidence>
<dbReference type="GO" id="GO:0016757">
    <property type="term" value="F:glycosyltransferase activity"/>
    <property type="evidence" value="ECO:0007669"/>
    <property type="project" value="UniProtKB-KW"/>
</dbReference>
<protein>
    <submittedName>
        <fullName evidence="1">Glycosyltransferase</fullName>
        <ecNumber evidence="1">2.4.-.-</ecNumber>
    </submittedName>
</protein>